<comment type="caution">
    <text evidence="2">The sequence shown here is derived from an EMBL/GenBank/DDBJ whole genome shotgun (WGS) entry which is preliminary data.</text>
</comment>
<keyword evidence="3" id="KW-1185">Reference proteome</keyword>
<dbReference type="PANTHER" id="PTHR21549">
    <property type="entry name" value="MUTATED IN BLADDER CANCER 1"/>
    <property type="match status" value="1"/>
</dbReference>
<gene>
    <name evidence="2" type="ORF">AAFF_G00328530</name>
</gene>
<accession>A0AAD7T9Q8</accession>
<evidence type="ECO:0008006" key="4">
    <source>
        <dbReference type="Google" id="ProtNLM"/>
    </source>
</evidence>
<keyword evidence="1" id="KW-0175">Coiled coil</keyword>
<dbReference type="InterPro" id="IPR039902">
    <property type="entry name" value="CCDC148/CCDC112"/>
</dbReference>
<organism evidence="2 3">
    <name type="scientific">Aldrovandia affinis</name>
    <dbReference type="NCBI Taxonomy" id="143900"/>
    <lineage>
        <taxon>Eukaryota</taxon>
        <taxon>Metazoa</taxon>
        <taxon>Chordata</taxon>
        <taxon>Craniata</taxon>
        <taxon>Vertebrata</taxon>
        <taxon>Euteleostomi</taxon>
        <taxon>Actinopterygii</taxon>
        <taxon>Neopterygii</taxon>
        <taxon>Teleostei</taxon>
        <taxon>Notacanthiformes</taxon>
        <taxon>Halosauridae</taxon>
        <taxon>Aldrovandia</taxon>
    </lineage>
</organism>
<evidence type="ECO:0000256" key="1">
    <source>
        <dbReference type="ARBA" id="ARBA00023054"/>
    </source>
</evidence>
<dbReference type="PANTHER" id="PTHR21549:SF1">
    <property type="entry name" value="COILED-COIL DOMAIN-CONTAINING PROTEIN 148"/>
    <property type="match status" value="1"/>
</dbReference>
<dbReference type="EMBL" id="JAINUG010000005">
    <property type="protein sequence ID" value="KAJ8416975.1"/>
    <property type="molecule type" value="Genomic_DNA"/>
</dbReference>
<proteinExistence type="predicted"/>
<name>A0AAD7T9Q8_9TELE</name>
<evidence type="ECO:0000313" key="3">
    <source>
        <dbReference type="Proteomes" id="UP001221898"/>
    </source>
</evidence>
<protein>
    <recommendedName>
        <fullName evidence="4">Coiled-coil domain containing 148</fullName>
    </recommendedName>
</protein>
<dbReference type="AlphaFoldDB" id="A0AAD7T9Q8"/>
<dbReference type="Proteomes" id="UP001221898">
    <property type="component" value="Unassembled WGS sequence"/>
</dbReference>
<evidence type="ECO:0000313" key="2">
    <source>
        <dbReference type="EMBL" id="KAJ8416975.1"/>
    </source>
</evidence>
<reference evidence="2" key="1">
    <citation type="journal article" date="2023" name="Science">
        <title>Genome structures resolve the early diversification of teleost fishes.</title>
        <authorList>
            <person name="Parey E."/>
            <person name="Louis A."/>
            <person name="Montfort J."/>
            <person name="Bouchez O."/>
            <person name="Roques C."/>
            <person name="Iampietro C."/>
            <person name="Lluch J."/>
            <person name="Castinel A."/>
            <person name="Donnadieu C."/>
            <person name="Desvignes T."/>
            <person name="Floi Bucao C."/>
            <person name="Jouanno E."/>
            <person name="Wen M."/>
            <person name="Mejri S."/>
            <person name="Dirks R."/>
            <person name="Jansen H."/>
            <person name="Henkel C."/>
            <person name="Chen W.J."/>
            <person name="Zahm M."/>
            <person name="Cabau C."/>
            <person name="Klopp C."/>
            <person name="Thompson A.W."/>
            <person name="Robinson-Rechavi M."/>
            <person name="Braasch I."/>
            <person name="Lecointre G."/>
            <person name="Bobe J."/>
            <person name="Postlethwait J.H."/>
            <person name="Berthelot C."/>
            <person name="Roest Crollius H."/>
            <person name="Guiguen Y."/>
        </authorList>
    </citation>
    <scope>NUCLEOTIDE SEQUENCE</scope>
    <source>
        <strain evidence="2">NC1722</strain>
    </source>
</reference>
<sequence length="606" mass="72396">MSGRDWRMFITSHRAEDIEKLTLRIKDGLESTKYKPLHYEQLQPMLNAKRFAFANTLQKIRKTEQVAWRTRENTLLRQHKEVWIQEQAKLMLAGKKAESELQSFMRQNKLDLDFTSQMQDYELFLEEEREGFSGGTVKPIWQLREDLKCRLSEMFLLASQQHPHFLIPDWDPVLQQVHFVKKQQEAVVEQLKSECLSVEQEICALGIEVGKWECLSSAQGIVGDLEHVPEEILSTWCPYPDLKDSLLQEFHSLSEKYESKLLSIRHRLQDIGRCCDRPEEDYMVFQMVMSQYAHHLNSHRTLSMDMLQRLLPHISRQELKDYEQSWDLFRFALAQQRSVLHSFRQDWASMLAKALAILEEAQAGHWEELTQQSQRRQQQEISTQLKEKLQLWRTQQEEVARLEVAMASRRKEEEDDRLKREQEKDRAWRTLQKQRVKQFYSEKQMRREEQDKKDQQRLEELRALMAEQARKDKDRVQFREVLLLQNKREREAQALLKLKEEEEREGRLEALRNQVAVMVEADPERMMGNTKAWRSRQTREEFVLQKPLYHLHSFTDRQIMSDPRVRIEQALREAGFHNTAYAREVLSAVHPPRPPRRDTESTMFKS</sequence>